<name>A0A9P1I8G2_9PELO</name>
<evidence type="ECO:0000256" key="1">
    <source>
        <dbReference type="SAM" id="MobiDB-lite"/>
    </source>
</evidence>
<protein>
    <submittedName>
        <fullName evidence="2">Uncharacterized protein</fullName>
    </submittedName>
</protein>
<dbReference type="EMBL" id="CANHGI010000001">
    <property type="protein sequence ID" value="CAI5440115.1"/>
    <property type="molecule type" value="Genomic_DNA"/>
</dbReference>
<feature type="compositionally biased region" description="Basic and acidic residues" evidence="1">
    <location>
        <begin position="1"/>
        <end position="11"/>
    </location>
</feature>
<comment type="caution">
    <text evidence="2">The sequence shown here is derived from an EMBL/GenBank/DDBJ whole genome shotgun (WGS) entry which is preliminary data.</text>
</comment>
<evidence type="ECO:0000313" key="2">
    <source>
        <dbReference type="EMBL" id="CAI5440115.1"/>
    </source>
</evidence>
<accession>A0A9P1I8G2</accession>
<organism evidence="2 3">
    <name type="scientific">Caenorhabditis angaria</name>
    <dbReference type="NCBI Taxonomy" id="860376"/>
    <lineage>
        <taxon>Eukaryota</taxon>
        <taxon>Metazoa</taxon>
        <taxon>Ecdysozoa</taxon>
        <taxon>Nematoda</taxon>
        <taxon>Chromadorea</taxon>
        <taxon>Rhabditida</taxon>
        <taxon>Rhabditina</taxon>
        <taxon>Rhabditomorpha</taxon>
        <taxon>Rhabditoidea</taxon>
        <taxon>Rhabditidae</taxon>
        <taxon>Peloderinae</taxon>
        <taxon>Caenorhabditis</taxon>
    </lineage>
</organism>
<gene>
    <name evidence="2" type="ORF">CAMP_LOCUS2752</name>
</gene>
<feature type="region of interest" description="Disordered" evidence="1">
    <location>
        <begin position="1"/>
        <end position="62"/>
    </location>
</feature>
<evidence type="ECO:0000313" key="3">
    <source>
        <dbReference type="Proteomes" id="UP001152747"/>
    </source>
</evidence>
<sequence>MNRSLKLRDEVSSGDSDEEDNEAEESEKTNKKKKTNLKTKKNKRQREYDYMSDSGSDSEQMKIEKERVEQVMEEQRNEDDFALKNDDLGLKNTKKAKIVKIILSKSTIF</sequence>
<dbReference type="AlphaFoldDB" id="A0A9P1I8G2"/>
<proteinExistence type="predicted"/>
<keyword evidence="3" id="KW-1185">Reference proteome</keyword>
<feature type="compositionally biased region" description="Basic residues" evidence="1">
    <location>
        <begin position="30"/>
        <end position="44"/>
    </location>
</feature>
<feature type="compositionally biased region" description="Acidic residues" evidence="1">
    <location>
        <begin position="15"/>
        <end position="25"/>
    </location>
</feature>
<dbReference type="Proteomes" id="UP001152747">
    <property type="component" value="Unassembled WGS sequence"/>
</dbReference>
<reference evidence="2" key="1">
    <citation type="submission" date="2022-11" db="EMBL/GenBank/DDBJ databases">
        <authorList>
            <person name="Kikuchi T."/>
        </authorList>
    </citation>
    <scope>NUCLEOTIDE SEQUENCE</scope>
    <source>
        <strain evidence="2">PS1010</strain>
    </source>
</reference>